<keyword evidence="2" id="KW-0813">Transport</keyword>
<evidence type="ECO:0000256" key="4">
    <source>
        <dbReference type="ARBA" id="ARBA00022692"/>
    </source>
</evidence>
<reference evidence="7 8" key="1">
    <citation type="submission" date="2018-11" db="EMBL/GenBank/DDBJ databases">
        <title>Complete genome sequence of Paenibacillus baekrokdamisoli strain KCTC 33723.</title>
        <authorList>
            <person name="Kang S.W."/>
            <person name="Lee K.C."/>
            <person name="Kim K.K."/>
            <person name="Kim J.S."/>
            <person name="Kim D.S."/>
            <person name="Ko S.H."/>
            <person name="Yang S.H."/>
            <person name="Lee J.S."/>
        </authorList>
    </citation>
    <scope>NUCLEOTIDE SEQUENCE [LARGE SCALE GENOMIC DNA]</scope>
    <source>
        <strain evidence="7 8">KCTC 33723</strain>
    </source>
</reference>
<dbReference type="PANTHER" id="PTHR30193">
    <property type="entry name" value="ABC TRANSPORTER PERMEASE PROTEIN"/>
    <property type="match status" value="1"/>
</dbReference>
<dbReference type="InterPro" id="IPR051393">
    <property type="entry name" value="ABC_transporter_permease"/>
</dbReference>
<evidence type="ECO:0000313" key="8">
    <source>
        <dbReference type="Proteomes" id="UP000275368"/>
    </source>
</evidence>
<accession>A0A3G9IU17</accession>
<dbReference type="InterPro" id="IPR000515">
    <property type="entry name" value="MetI-like"/>
</dbReference>
<dbReference type="Gene3D" id="1.10.3720.10">
    <property type="entry name" value="MetI-like"/>
    <property type="match status" value="2"/>
</dbReference>
<evidence type="ECO:0000256" key="1">
    <source>
        <dbReference type="ARBA" id="ARBA00004651"/>
    </source>
</evidence>
<name>A0A3G9IU17_9BACL</name>
<keyword evidence="8" id="KW-1185">Reference proteome</keyword>
<dbReference type="InterPro" id="IPR035906">
    <property type="entry name" value="MetI-like_sf"/>
</dbReference>
<dbReference type="GO" id="GO:0055085">
    <property type="term" value="P:transmembrane transport"/>
    <property type="evidence" value="ECO:0007669"/>
    <property type="project" value="InterPro"/>
</dbReference>
<proteinExistence type="predicted"/>
<dbReference type="SUPFAM" id="SSF161098">
    <property type="entry name" value="MetI-like"/>
    <property type="match status" value="2"/>
</dbReference>
<evidence type="ECO:0000313" key="7">
    <source>
        <dbReference type="EMBL" id="BBH19535.1"/>
    </source>
</evidence>
<dbReference type="GO" id="GO:0005886">
    <property type="term" value="C:plasma membrane"/>
    <property type="evidence" value="ECO:0007669"/>
    <property type="project" value="UniProtKB-SubCell"/>
</dbReference>
<comment type="subcellular location">
    <subcellularLocation>
        <location evidence="1">Cell membrane</location>
        <topology evidence="1">Multi-pass membrane protein</topology>
    </subcellularLocation>
</comment>
<organism evidence="7 8">
    <name type="scientific">Paenibacillus baekrokdamisoli</name>
    <dbReference type="NCBI Taxonomy" id="1712516"/>
    <lineage>
        <taxon>Bacteria</taxon>
        <taxon>Bacillati</taxon>
        <taxon>Bacillota</taxon>
        <taxon>Bacilli</taxon>
        <taxon>Bacillales</taxon>
        <taxon>Paenibacillaceae</taxon>
        <taxon>Paenibacillus</taxon>
    </lineage>
</organism>
<dbReference type="PANTHER" id="PTHR30193:SF37">
    <property type="entry name" value="INNER MEMBRANE ABC TRANSPORTER PERMEASE PROTEIN YCJO"/>
    <property type="match status" value="1"/>
</dbReference>
<dbReference type="OrthoDB" id="2518180at2"/>
<evidence type="ECO:0000256" key="5">
    <source>
        <dbReference type="ARBA" id="ARBA00022989"/>
    </source>
</evidence>
<evidence type="ECO:0000256" key="3">
    <source>
        <dbReference type="ARBA" id="ARBA00022475"/>
    </source>
</evidence>
<keyword evidence="3" id="KW-1003">Cell membrane</keyword>
<dbReference type="Proteomes" id="UP000275368">
    <property type="component" value="Chromosome"/>
</dbReference>
<keyword evidence="5" id="KW-1133">Transmembrane helix</keyword>
<keyword evidence="6" id="KW-0472">Membrane</keyword>
<dbReference type="EMBL" id="AP019308">
    <property type="protein sequence ID" value="BBH19535.1"/>
    <property type="molecule type" value="Genomic_DNA"/>
</dbReference>
<dbReference type="PROSITE" id="PS50928">
    <property type="entry name" value="ABC_TM1"/>
    <property type="match status" value="2"/>
</dbReference>
<dbReference type="RefSeq" id="WP_125653928.1">
    <property type="nucleotide sequence ID" value="NZ_AP019308.1"/>
</dbReference>
<dbReference type="AlphaFoldDB" id="A0A3G9IU17"/>
<dbReference type="KEGG" id="pbk:Back11_08800"/>
<evidence type="ECO:0000256" key="2">
    <source>
        <dbReference type="ARBA" id="ARBA00022448"/>
    </source>
</evidence>
<gene>
    <name evidence="7" type="ORF">Back11_08800</name>
</gene>
<protein>
    <submittedName>
        <fullName evidence="7">Uncharacterized protein</fullName>
    </submittedName>
</protein>
<keyword evidence="4" id="KW-0812">Transmembrane</keyword>
<sequence>MDNQPQSQEINLRKGPGRVQSSNLLDRIWKYKLHYIIVLPAMIFILIFKIIPFISAGYLSFTDYSFFRGIFNSPWVGTENFRNLFSDPGFISALSNTMIIKLSYIAASGITALVVALLVSMIASRRLRNLFSTLFLVPFFIPAAVFAYLALLILSPDHSPILQMDAFVWVDPDHFRPLLVATEVIKSCGIPIIIALAAISAKRNSFLRIDMEEGKGGKRSFVYSHIIPALKAITAFMLIQFSTLLSPDFELVSQLVNPLVQNVGDTLDTYYYKSVFVNAQFGHAGVLWIIQFVVQLLFTLLAYLLIRGLFVKDVFSPVEGEARQQVTNKGRNLAGIVGSLVCSVVVLLFIYVLFVYPFTGKSTSERGLGDLFSAYTFFIHGGFDFAAVIINLLITLTLAYPLTVKDLPGRSFYKVFLLFIMTMGSSIALQDYLMVKNLEMVNTIFPLTINGFISILNVFVLKSIFNSKHSALKEQASAEGRGEFHAFFTLFIPKVWKPLVAMGVLQFVALWNSYYSSLLYTSDVNRFSPIMKFVALVTRNPGDTRPSLAVILEYGAIVSIPSILLLLLFRRWLTAEVLIGQSRKL</sequence>
<evidence type="ECO:0000256" key="6">
    <source>
        <dbReference type="ARBA" id="ARBA00023136"/>
    </source>
</evidence>